<organism evidence="1 2">
    <name type="scientific">Escherichia coli</name>
    <dbReference type="NCBI Taxonomy" id="562"/>
    <lineage>
        <taxon>Bacteria</taxon>
        <taxon>Pseudomonadati</taxon>
        <taxon>Pseudomonadota</taxon>
        <taxon>Gammaproteobacteria</taxon>
        <taxon>Enterobacterales</taxon>
        <taxon>Enterobacteriaceae</taxon>
        <taxon>Escherichia</taxon>
    </lineage>
</organism>
<dbReference type="AlphaFoldDB" id="A0A0K4B5C7"/>
<name>A0A0K4B5C7_ECOLX</name>
<sequence length="87" mass="10254">MNIRNQYNEALNKLEVDVNDGLRDLINIYCVAIDSFENDIVDSIALYVIDMGNKDTCRYLQEVLSENEDPYLVKEFNAWIKEIKKKY</sequence>
<proteinExistence type="predicted"/>
<dbReference type="RefSeq" id="WP_032280303.1">
    <property type="nucleotide sequence ID" value="NZ_CAJUZT010000005.1"/>
</dbReference>
<comment type="caution">
    <text evidence="1">The sequence shown here is derived from an EMBL/GenBank/DDBJ whole genome shotgun (WGS) entry which is preliminary data.</text>
</comment>
<evidence type="ECO:0000313" key="2">
    <source>
        <dbReference type="Proteomes" id="UP000519859"/>
    </source>
</evidence>
<dbReference type="Proteomes" id="UP000519859">
    <property type="component" value="Unassembled WGS sequence"/>
</dbReference>
<protein>
    <submittedName>
        <fullName evidence="1">Uncharacterized protein</fullName>
    </submittedName>
</protein>
<accession>A0A0K4B5C7</accession>
<evidence type="ECO:0000313" key="1">
    <source>
        <dbReference type="EMBL" id="EFB2195363.1"/>
    </source>
</evidence>
<gene>
    <name evidence="1" type="ORF">FIJ20_24955</name>
</gene>
<dbReference type="EMBL" id="AASDFP010000112">
    <property type="protein sequence ID" value="EFB2195363.1"/>
    <property type="molecule type" value="Genomic_DNA"/>
</dbReference>
<reference evidence="1 2" key="1">
    <citation type="submission" date="2019-06" db="EMBL/GenBank/DDBJ databases">
        <authorList>
            <consortium name="NARMS: The National Antimicrobial Resistance Monitoring System"/>
        </authorList>
    </citation>
    <scope>NUCLEOTIDE SEQUENCE [LARGE SCALE GENOMIC DNA]</scope>
    <source>
        <strain evidence="1 2">FSIS11921886</strain>
    </source>
</reference>